<evidence type="ECO:0000313" key="6">
    <source>
        <dbReference type="Proteomes" id="UP000599578"/>
    </source>
</evidence>
<feature type="domain" description="Pilus formation protein N-terminal" evidence="4">
    <location>
        <begin position="22"/>
        <end position="89"/>
    </location>
</feature>
<dbReference type="Pfam" id="PF00263">
    <property type="entry name" value="Secretin"/>
    <property type="match status" value="1"/>
</dbReference>
<gene>
    <name evidence="5" type="primary">rcpA</name>
    <name evidence="5" type="ORF">GCM10011348_44920</name>
</gene>
<dbReference type="PRINTS" id="PR00811">
    <property type="entry name" value="BCTERIALGSPD"/>
</dbReference>
<feature type="signal peptide" evidence="2">
    <location>
        <begin position="1"/>
        <end position="20"/>
    </location>
</feature>
<evidence type="ECO:0000313" key="5">
    <source>
        <dbReference type="EMBL" id="GGO88747.1"/>
    </source>
</evidence>
<dbReference type="AlphaFoldDB" id="A0A917ZQH7"/>
<dbReference type="GO" id="GO:0015627">
    <property type="term" value="C:type II protein secretion system complex"/>
    <property type="evidence" value="ECO:0007669"/>
    <property type="project" value="TreeGrafter"/>
</dbReference>
<evidence type="ECO:0000259" key="3">
    <source>
        <dbReference type="Pfam" id="PF00263"/>
    </source>
</evidence>
<evidence type="ECO:0000259" key="4">
    <source>
        <dbReference type="Pfam" id="PF13629"/>
    </source>
</evidence>
<dbReference type="RefSeq" id="WP_188862884.1">
    <property type="nucleotide sequence ID" value="NZ_BMLT01000019.1"/>
</dbReference>
<organism evidence="5 6">
    <name type="scientific">Marinobacterium nitratireducens</name>
    <dbReference type="NCBI Taxonomy" id="518897"/>
    <lineage>
        <taxon>Bacteria</taxon>
        <taxon>Pseudomonadati</taxon>
        <taxon>Pseudomonadota</taxon>
        <taxon>Gammaproteobacteria</taxon>
        <taxon>Oceanospirillales</taxon>
        <taxon>Oceanospirillaceae</taxon>
        <taxon>Marinobacterium</taxon>
    </lineage>
</organism>
<accession>A0A917ZQH7</accession>
<evidence type="ECO:0000256" key="2">
    <source>
        <dbReference type="SAM" id="SignalP"/>
    </source>
</evidence>
<dbReference type="Pfam" id="PF13629">
    <property type="entry name" value="T2SS-T3SS_pil_N"/>
    <property type="match status" value="1"/>
</dbReference>
<dbReference type="GO" id="GO:0009306">
    <property type="term" value="P:protein secretion"/>
    <property type="evidence" value="ECO:0007669"/>
    <property type="project" value="InterPro"/>
</dbReference>
<keyword evidence="2" id="KW-0732">Signal</keyword>
<keyword evidence="6" id="KW-1185">Reference proteome</keyword>
<sequence>MLLRILIVALTLVTVAPASAMEYRLTVGGQKTIDLNGPIDRVAVGEPDVAGVQVLSSRQLMVTGKGAGKTSLLIWVRGWSQPREYELQVYPDAVAVDNIQVQTDIKVVEVSKQALEALDGGFLFRRVTASGDRARAVGFNQQPLNGVNDLVSGSGLGIIRDGANRSLSATINALASNGFAYTLAEPSLVSLSGQPAFFLAGGEFPFPKSSDDGDISVDFKEFGIRLSLTPTVLPGERILLKVAPEVSELNFVDGLQAAGVSVPALQVRRTDTTVQLGAGESFIISGLVSRNTLKNVDKLPLLGDIPILGAFFRSTRLERNDKELLMIVTPYLVRPFARDAELPPLPGEIYRDYEPGFARLLFLDPAPGTRASMPPGMGFAGDTRP</sequence>
<name>A0A917ZQH7_9GAMM</name>
<protein>
    <submittedName>
        <fullName evidence="5">Type II/III secretion system protein</fullName>
    </submittedName>
</protein>
<dbReference type="InterPro" id="IPR001775">
    <property type="entry name" value="GspD/PilQ"/>
</dbReference>
<proteinExistence type="inferred from homology"/>
<dbReference type="InterPro" id="IPR004846">
    <property type="entry name" value="T2SS/T3SS_dom"/>
</dbReference>
<dbReference type="EMBL" id="BMLT01000019">
    <property type="protein sequence ID" value="GGO88747.1"/>
    <property type="molecule type" value="Genomic_DNA"/>
</dbReference>
<dbReference type="InterPro" id="IPR032789">
    <property type="entry name" value="T2SS-T3SS_pil_N"/>
</dbReference>
<dbReference type="PANTHER" id="PTHR30332:SF17">
    <property type="entry name" value="TYPE IV PILIATION SYSTEM PROTEIN DR_0774-RELATED"/>
    <property type="match status" value="1"/>
</dbReference>
<comment type="similarity">
    <text evidence="1">Belongs to the bacterial secretin family.</text>
</comment>
<feature type="domain" description="Type II/III secretion system secretin-like" evidence="3">
    <location>
        <begin position="173"/>
        <end position="334"/>
    </location>
</feature>
<dbReference type="Proteomes" id="UP000599578">
    <property type="component" value="Unassembled WGS sequence"/>
</dbReference>
<reference evidence="5 6" key="1">
    <citation type="journal article" date="2014" name="Int. J. Syst. Evol. Microbiol.">
        <title>Complete genome sequence of Corynebacterium casei LMG S-19264T (=DSM 44701T), isolated from a smear-ripened cheese.</title>
        <authorList>
            <consortium name="US DOE Joint Genome Institute (JGI-PGF)"/>
            <person name="Walter F."/>
            <person name="Albersmeier A."/>
            <person name="Kalinowski J."/>
            <person name="Ruckert C."/>
        </authorList>
    </citation>
    <scope>NUCLEOTIDE SEQUENCE [LARGE SCALE GENOMIC DNA]</scope>
    <source>
        <strain evidence="5 6">CGMCC 1.7286</strain>
    </source>
</reference>
<evidence type="ECO:0000256" key="1">
    <source>
        <dbReference type="RuleBase" id="RU004003"/>
    </source>
</evidence>
<comment type="caution">
    <text evidence="5">The sequence shown here is derived from an EMBL/GenBank/DDBJ whole genome shotgun (WGS) entry which is preliminary data.</text>
</comment>
<dbReference type="PANTHER" id="PTHR30332">
    <property type="entry name" value="PROBABLE GENERAL SECRETION PATHWAY PROTEIN D"/>
    <property type="match status" value="1"/>
</dbReference>
<dbReference type="InterPro" id="IPR050810">
    <property type="entry name" value="Bact_Secretion_Sys_Channel"/>
</dbReference>
<feature type="chain" id="PRO_5038081695" evidence="2">
    <location>
        <begin position="21"/>
        <end position="385"/>
    </location>
</feature>